<dbReference type="InterPro" id="IPR020904">
    <property type="entry name" value="Sc_DH/Rdtase_CS"/>
</dbReference>
<dbReference type="AlphaFoldDB" id="A0A163LTH3"/>
<keyword evidence="8" id="KW-1185">Reference proteome</keyword>
<evidence type="ECO:0000256" key="5">
    <source>
        <dbReference type="SAM" id="MobiDB-lite"/>
    </source>
</evidence>
<name>A0A163LTH3_DIDRA</name>
<keyword evidence="3" id="KW-0560">Oxidoreductase</keyword>
<evidence type="ECO:0000256" key="1">
    <source>
        <dbReference type="ARBA" id="ARBA00006484"/>
    </source>
</evidence>
<organism evidence="7 8">
    <name type="scientific">Didymella rabiei</name>
    <name type="common">Chickpea ascochyta blight fungus</name>
    <name type="synonym">Mycosphaerella rabiei</name>
    <dbReference type="NCBI Taxonomy" id="5454"/>
    <lineage>
        <taxon>Eukaryota</taxon>
        <taxon>Fungi</taxon>
        <taxon>Dikarya</taxon>
        <taxon>Ascomycota</taxon>
        <taxon>Pezizomycotina</taxon>
        <taxon>Dothideomycetes</taxon>
        <taxon>Pleosporomycetidae</taxon>
        <taxon>Pleosporales</taxon>
        <taxon>Pleosporineae</taxon>
        <taxon>Didymellaceae</taxon>
        <taxon>Ascochyta</taxon>
    </lineage>
</organism>
<dbReference type="CDD" id="cd05374">
    <property type="entry name" value="17beta-HSD-like_SDR_c"/>
    <property type="match status" value="1"/>
</dbReference>
<evidence type="ECO:0000256" key="3">
    <source>
        <dbReference type="ARBA" id="ARBA00023002"/>
    </source>
</evidence>
<accession>A0A163LTH3</accession>
<feature type="compositionally biased region" description="Low complexity" evidence="5">
    <location>
        <begin position="342"/>
        <end position="356"/>
    </location>
</feature>
<gene>
    <name evidence="7" type="ORF">ST47_g758</name>
</gene>
<dbReference type="Gene3D" id="3.40.50.720">
    <property type="entry name" value="NAD(P)-binding Rossmann-like Domain"/>
    <property type="match status" value="1"/>
</dbReference>
<dbReference type="InterPro" id="IPR041657">
    <property type="entry name" value="HTH_17"/>
</dbReference>
<dbReference type="PRINTS" id="PR00080">
    <property type="entry name" value="SDRFAMILY"/>
</dbReference>
<reference evidence="7 8" key="1">
    <citation type="journal article" date="2016" name="Sci. Rep.">
        <title>Draft genome sequencing and secretome analysis of fungal phytopathogen Ascochyta rabiei provides insight into the necrotrophic effector repertoire.</title>
        <authorList>
            <person name="Verma S."/>
            <person name="Gazara R.K."/>
            <person name="Nizam S."/>
            <person name="Parween S."/>
            <person name="Chattopadhyay D."/>
            <person name="Verma P.K."/>
        </authorList>
    </citation>
    <scope>NUCLEOTIDE SEQUENCE [LARGE SCALE GENOMIC DNA]</scope>
    <source>
        <strain evidence="7 8">ArDII</strain>
    </source>
</reference>
<dbReference type="SUPFAM" id="SSF51735">
    <property type="entry name" value="NAD(P)-binding Rossmann-fold domains"/>
    <property type="match status" value="1"/>
</dbReference>
<dbReference type="InterPro" id="IPR002347">
    <property type="entry name" value="SDR_fam"/>
</dbReference>
<dbReference type="EMBL" id="JYNV01000035">
    <property type="protein sequence ID" value="KZM28102.1"/>
    <property type="molecule type" value="Genomic_DNA"/>
</dbReference>
<evidence type="ECO:0000256" key="2">
    <source>
        <dbReference type="ARBA" id="ARBA00022857"/>
    </source>
</evidence>
<dbReference type="GO" id="GO:0016491">
    <property type="term" value="F:oxidoreductase activity"/>
    <property type="evidence" value="ECO:0007669"/>
    <property type="project" value="UniProtKB-KW"/>
</dbReference>
<protein>
    <recommendedName>
        <fullName evidence="6">Helix-turn-helix domain-containing protein</fullName>
    </recommendedName>
</protein>
<comment type="similarity">
    <text evidence="1 4">Belongs to the short-chain dehydrogenases/reductases (SDR) family.</text>
</comment>
<dbReference type="STRING" id="5454.A0A163LTH3"/>
<evidence type="ECO:0000313" key="7">
    <source>
        <dbReference type="EMBL" id="KZM28102.1"/>
    </source>
</evidence>
<dbReference type="Pfam" id="PF12728">
    <property type="entry name" value="HTH_17"/>
    <property type="match status" value="1"/>
</dbReference>
<feature type="domain" description="Helix-turn-helix" evidence="6">
    <location>
        <begin position="370"/>
        <end position="419"/>
    </location>
</feature>
<dbReference type="NCBIfam" id="NF033787">
    <property type="entry name" value="HTH_BldC"/>
    <property type="match status" value="1"/>
</dbReference>
<dbReference type="InterPro" id="IPR009061">
    <property type="entry name" value="DNA-bd_dom_put_sf"/>
</dbReference>
<evidence type="ECO:0000313" key="8">
    <source>
        <dbReference type="Proteomes" id="UP000076837"/>
    </source>
</evidence>
<dbReference type="Gene3D" id="1.10.1660.10">
    <property type="match status" value="1"/>
</dbReference>
<dbReference type="InterPro" id="IPR036291">
    <property type="entry name" value="NAD(P)-bd_dom_sf"/>
</dbReference>
<dbReference type="InterPro" id="IPR048048">
    <property type="entry name" value="BldC-like"/>
</dbReference>
<comment type="caution">
    <text evidence="7">The sequence shown here is derived from an EMBL/GenBank/DDBJ whole genome shotgun (WGS) entry which is preliminary data.</text>
</comment>
<dbReference type="Proteomes" id="UP000076837">
    <property type="component" value="Unassembled WGS sequence"/>
</dbReference>
<dbReference type="Pfam" id="PF00106">
    <property type="entry name" value="adh_short"/>
    <property type="match status" value="1"/>
</dbReference>
<keyword evidence="2" id="KW-0521">NADP</keyword>
<dbReference type="PRINTS" id="PR00081">
    <property type="entry name" value="GDHRDH"/>
</dbReference>
<dbReference type="PANTHER" id="PTHR44169:SF6">
    <property type="entry name" value="NADPH-DEPENDENT 1-ACYLDIHYDROXYACETONE PHOSPHATE REDUCTASE"/>
    <property type="match status" value="1"/>
</dbReference>
<dbReference type="SUPFAM" id="SSF46955">
    <property type="entry name" value="Putative DNA-binding domain"/>
    <property type="match status" value="1"/>
</dbReference>
<feature type="region of interest" description="Disordered" evidence="5">
    <location>
        <begin position="341"/>
        <end position="368"/>
    </location>
</feature>
<proteinExistence type="inferred from homology"/>
<sequence length="426" mass="45625">MKTAVVTGASSGIGRAVARTLLTREFHVIGTSRNISAIADPLPGVEYRELDLTESESIQSFVNGLQHIDIDVLVNNAGESQCGPIEELPIDAVRRLFQLNVFGPVELTQRVLPGMRARGRGTVVNVGSMLASFPLAYRSSYAGTKAAIKAFSTAARYELKPFGIDITTVEPGSIDTGLSTRRTKYCGPHSPYQRDFTTVIAKLDTKEGQGISPDTVARTVLKAVEAKRTRPVYAVGSNAPVVLLAQRMLPRTVMETLAARAPTRRHGPPNPRQACQHWSARLDHGSAPKIRPLTTAAKRTISAPHQMSTYRHAAEDFDSTVSTATPAAAASDEPTVEEAAALSWSEGSSGVLGSESHTAAGSDSDGGDEFLTPGHVAALFHVTPKTVGRWAAEGRIGYITTVGGHRRYRRAEIHALLRALSCPKTD</sequence>
<dbReference type="PROSITE" id="PS00061">
    <property type="entry name" value="ADH_SHORT"/>
    <property type="match status" value="1"/>
</dbReference>
<dbReference type="CDD" id="cd04762">
    <property type="entry name" value="HTH_MerR-trunc"/>
    <property type="match status" value="1"/>
</dbReference>
<evidence type="ECO:0000256" key="4">
    <source>
        <dbReference type="RuleBase" id="RU000363"/>
    </source>
</evidence>
<dbReference type="PANTHER" id="PTHR44169">
    <property type="entry name" value="NADPH-DEPENDENT 1-ACYLDIHYDROXYACETONE PHOSPHATE REDUCTASE"/>
    <property type="match status" value="1"/>
</dbReference>
<evidence type="ECO:0000259" key="6">
    <source>
        <dbReference type="Pfam" id="PF12728"/>
    </source>
</evidence>